<evidence type="ECO:0000313" key="4">
    <source>
        <dbReference type="Proteomes" id="UP001178507"/>
    </source>
</evidence>
<evidence type="ECO:0000256" key="2">
    <source>
        <dbReference type="SAM" id="MobiDB-lite"/>
    </source>
</evidence>
<gene>
    <name evidence="3" type="ORF">EVOR1521_LOCUS6356</name>
</gene>
<protein>
    <submittedName>
        <fullName evidence="3">Uncharacterized protein</fullName>
    </submittedName>
</protein>
<name>A0AA36MRM6_9DINO</name>
<keyword evidence="4" id="KW-1185">Reference proteome</keyword>
<dbReference type="AlphaFoldDB" id="A0AA36MRM6"/>
<feature type="coiled-coil region" evidence="1">
    <location>
        <begin position="245"/>
        <end position="272"/>
    </location>
</feature>
<organism evidence="3 4">
    <name type="scientific">Effrenium voratum</name>
    <dbReference type="NCBI Taxonomy" id="2562239"/>
    <lineage>
        <taxon>Eukaryota</taxon>
        <taxon>Sar</taxon>
        <taxon>Alveolata</taxon>
        <taxon>Dinophyceae</taxon>
        <taxon>Suessiales</taxon>
        <taxon>Symbiodiniaceae</taxon>
        <taxon>Effrenium</taxon>
    </lineage>
</organism>
<dbReference type="Proteomes" id="UP001178507">
    <property type="component" value="Unassembled WGS sequence"/>
</dbReference>
<comment type="caution">
    <text evidence="3">The sequence shown here is derived from an EMBL/GenBank/DDBJ whole genome shotgun (WGS) entry which is preliminary data.</text>
</comment>
<dbReference type="EMBL" id="CAUJNA010000473">
    <property type="protein sequence ID" value="CAJ1377608.1"/>
    <property type="molecule type" value="Genomic_DNA"/>
</dbReference>
<keyword evidence="1" id="KW-0175">Coiled coil</keyword>
<reference evidence="3" key="1">
    <citation type="submission" date="2023-08" db="EMBL/GenBank/DDBJ databases">
        <authorList>
            <person name="Chen Y."/>
            <person name="Shah S."/>
            <person name="Dougan E. K."/>
            <person name="Thang M."/>
            <person name="Chan C."/>
        </authorList>
    </citation>
    <scope>NUCLEOTIDE SEQUENCE</scope>
</reference>
<sequence length="330" mass="37252">MGEATMLPEEVSEKHVPLNVGMKLASKYIADQMLEQRHLKVLHKTLSTAWNRNGQTQSLSAAFALMQQYGVELTEEEVQRITAMEEDQQIAALVNRMPQESNEQFQQFFLQLQLLVSTAMRVRDGLEEGAPNKVESALDDADSTGVTQHILRMAIVQAGNEAAMQRQEYEGWVRETDEQMGRLIRGQEDAMAAQKKLATMQARLQHDRDEHAEKACKVCMNFVTNITNSTKLACFQGWISWTKRAKQEGAIVREYEEQLEDISRRLAGYRQASLANVRSYLDKKAQARTAELLAEVLNLWPGPQRASVAEEPPDPRKKWGEGTAPLNPAV</sequence>
<proteinExistence type="predicted"/>
<evidence type="ECO:0000256" key="1">
    <source>
        <dbReference type="SAM" id="Coils"/>
    </source>
</evidence>
<evidence type="ECO:0000313" key="3">
    <source>
        <dbReference type="EMBL" id="CAJ1377608.1"/>
    </source>
</evidence>
<feature type="region of interest" description="Disordered" evidence="2">
    <location>
        <begin position="304"/>
        <end position="330"/>
    </location>
</feature>
<accession>A0AA36MRM6</accession>